<sequence>MKNIAPSEQLKAIIEFRKTYKAPVDMMAPSRINDEKDDRIYRFQTLIGLMLSSQTKDEITLQAIKNLQNGIEGGLTPSTLSNSNVDTIEQLIKKVGFHKDKAERIIEAAKICHRDYDDDIPHTMKELTALKGVGIKMATLCMADAWHEQVGIGVDVHVHRISNMLKWVKTNQPDKTEIELQKVFPKELWEPLNQAIVGFGQTICSSKKPKCDLCPISESCPRYNGIQDEDEILKKKSSSKNQSKKLSPSKNKKSPKKKKKDMDEDSDIEDFVIDEESEKEASESDFSDYE</sequence>
<dbReference type="EMBL" id="JAPFFF010000071">
    <property type="protein sequence ID" value="KAK8835979.1"/>
    <property type="molecule type" value="Genomic_DNA"/>
</dbReference>
<evidence type="ECO:0000256" key="3">
    <source>
        <dbReference type="ARBA" id="ARBA00022723"/>
    </source>
</evidence>
<evidence type="ECO:0000259" key="12">
    <source>
        <dbReference type="SMART" id="SM00478"/>
    </source>
</evidence>
<feature type="compositionally biased region" description="Acidic residues" evidence="11">
    <location>
        <begin position="263"/>
        <end position="290"/>
    </location>
</feature>
<keyword evidence="3" id="KW-0479">Metal-binding</keyword>
<evidence type="ECO:0000256" key="10">
    <source>
        <dbReference type="ARBA" id="ARBA00023295"/>
    </source>
</evidence>
<dbReference type="Gene3D" id="1.10.340.30">
    <property type="entry name" value="Hypothetical protein, domain 2"/>
    <property type="match status" value="1"/>
</dbReference>
<dbReference type="SMART" id="SM00525">
    <property type="entry name" value="FES"/>
    <property type="match status" value="1"/>
</dbReference>
<evidence type="ECO:0000313" key="14">
    <source>
        <dbReference type="Proteomes" id="UP001470230"/>
    </source>
</evidence>
<comment type="similarity">
    <text evidence="2">Belongs to the Nth/MutY family.</text>
</comment>
<evidence type="ECO:0000313" key="13">
    <source>
        <dbReference type="EMBL" id="KAK8835979.1"/>
    </source>
</evidence>
<evidence type="ECO:0000256" key="5">
    <source>
        <dbReference type="ARBA" id="ARBA00022801"/>
    </source>
</evidence>
<comment type="cofactor">
    <cofactor evidence="1">
        <name>[4Fe-4S] cluster</name>
        <dbReference type="ChEBI" id="CHEBI:49883"/>
    </cofactor>
</comment>
<evidence type="ECO:0000256" key="9">
    <source>
        <dbReference type="ARBA" id="ARBA00023239"/>
    </source>
</evidence>
<keyword evidence="14" id="KW-1185">Reference proteome</keyword>
<accession>A0ABR2GPV9</accession>
<proteinExistence type="inferred from homology"/>
<feature type="region of interest" description="Disordered" evidence="11">
    <location>
        <begin position="232"/>
        <end position="290"/>
    </location>
</feature>
<dbReference type="InterPro" id="IPR004035">
    <property type="entry name" value="Endouclease-III_FeS-bd_BS"/>
</dbReference>
<dbReference type="InterPro" id="IPR011257">
    <property type="entry name" value="DNA_glycosylase"/>
</dbReference>
<dbReference type="SUPFAM" id="SSF48150">
    <property type="entry name" value="DNA-glycosylase"/>
    <property type="match status" value="1"/>
</dbReference>
<dbReference type="PANTHER" id="PTHR43286:SF1">
    <property type="entry name" value="ENDONUCLEASE III-LIKE PROTEIN 1"/>
    <property type="match status" value="1"/>
</dbReference>
<keyword evidence="5" id="KW-0378">Hydrolase</keyword>
<feature type="compositionally biased region" description="Basic residues" evidence="11">
    <location>
        <begin position="250"/>
        <end position="259"/>
    </location>
</feature>
<keyword evidence="4" id="KW-0227">DNA damage</keyword>
<dbReference type="InterPro" id="IPR023170">
    <property type="entry name" value="HhH_base_excis_C"/>
</dbReference>
<evidence type="ECO:0000256" key="1">
    <source>
        <dbReference type="ARBA" id="ARBA00001966"/>
    </source>
</evidence>
<name>A0ABR2GPV9_9EUKA</name>
<organism evidence="13 14">
    <name type="scientific">Tritrichomonas musculus</name>
    <dbReference type="NCBI Taxonomy" id="1915356"/>
    <lineage>
        <taxon>Eukaryota</taxon>
        <taxon>Metamonada</taxon>
        <taxon>Parabasalia</taxon>
        <taxon>Tritrichomonadida</taxon>
        <taxon>Tritrichomonadidae</taxon>
        <taxon>Tritrichomonas</taxon>
    </lineage>
</organism>
<keyword evidence="7" id="KW-0411">Iron-sulfur</keyword>
<evidence type="ECO:0000256" key="4">
    <source>
        <dbReference type="ARBA" id="ARBA00022763"/>
    </source>
</evidence>
<keyword evidence="8" id="KW-0234">DNA repair</keyword>
<reference evidence="13 14" key="1">
    <citation type="submission" date="2024-04" db="EMBL/GenBank/DDBJ databases">
        <title>Tritrichomonas musculus Genome.</title>
        <authorList>
            <person name="Alves-Ferreira E."/>
            <person name="Grigg M."/>
            <person name="Lorenzi H."/>
            <person name="Galac M."/>
        </authorList>
    </citation>
    <scope>NUCLEOTIDE SEQUENCE [LARGE SCALE GENOMIC DNA]</scope>
    <source>
        <strain evidence="13 14">EAF2021</strain>
    </source>
</reference>
<dbReference type="Gene3D" id="1.10.1670.10">
    <property type="entry name" value="Helix-hairpin-Helix base-excision DNA repair enzymes (C-terminal)"/>
    <property type="match status" value="1"/>
</dbReference>
<evidence type="ECO:0000256" key="6">
    <source>
        <dbReference type="ARBA" id="ARBA00023004"/>
    </source>
</evidence>
<dbReference type="InterPro" id="IPR003651">
    <property type="entry name" value="Endonuclease3_FeS-loop_motif"/>
</dbReference>
<comment type="caution">
    <text evidence="13">The sequence shown here is derived from an EMBL/GenBank/DDBJ whole genome shotgun (WGS) entry which is preliminary data.</text>
</comment>
<dbReference type="CDD" id="cd00056">
    <property type="entry name" value="ENDO3c"/>
    <property type="match status" value="1"/>
</dbReference>
<evidence type="ECO:0000256" key="2">
    <source>
        <dbReference type="ARBA" id="ARBA00008343"/>
    </source>
</evidence>
<evidence type="ECO:0000256" key="8">
    <source>
        <dbReference type="ARBA" id="ARBA00023204"/>
    </source>
</evidence>
<gene>
    <name evidence="13" type="ORF">M9Y10_040176</name>
</gene>
<evidence type="ECO:0000256" key="11">
    <source>
        <dbReference type="SAM" id="MobiDB-lite"/>
    </source>
</evidence>
<dbReference type="InterPro" id="IPR003265">
    <property type="entry name" value="HhH-GPD_domain"/>
</dbReference>
<keyword evidence="9" id="KW-0456">Lyase</keyword>
<dbReference type="PANTHER" id="PTHR43286">
    <property type="entry name" value="ENDONUCLEASE III-LIKE PROTEIN 1"/>
    <property type="match status" value="1"/>
</dbReference>
<protein>
    <submittedName>
        <fullName evidence="13">Alpha,alpha-trehalase nth1</fullName>
    </submittedName>
</protein>
<dbReference type="PROSITE" id="PS00764">
    <property type="entry name" value="ENDONUCLEASE_III_1"/>
    <property type="match status" value="1"/>
</dbReference>
<feature type="compositionally biased region" description="Low complexity" evidence="11">
    <location>
        <begin position="239"/>
        <end position="249"/>
    </location>
</feature>
<feature type="domain" description="HhH-GPD" evidence="12">
    <location>
        <begin position="51"/>
        <end position="202"/>
    </location>
</feature>
<keyword evidence="10" id="KW-0326">Glycosidase</keyword>
<keyword evidence="6" id="KW-0408">Iron</keyword>
<evidence type="ECO:0000256" key="7">
    <source>
        <dbReference type="ARBA" id="ARBA00023014"/>
    </source>
</evidence>
<dbReference type="Pfam" id="PF00730">
    <property type="entry name" value="HhH-GPD"/>
    <property type="match status" value="1"/>
</dbReference>
<dbReference type="Proteomes" id="UP001470230">
    <property type="component" value="Unassembled WGS sequence"/>
</dbReference>
<dbReference type="SMART" id="SM00478">
    <property type="entry name" value="ENDO3c"/>
    <property type="match status" value="1"/>
</dbReference>